<accession>A0A9P8C6U6</accession>
<sequence length="140" mass="16045">MLQRKIFGLIAAFRERHLVYTLLYQLIIAVVTFYYAIVISHYDTIFTSTPRAVAVRSSFNDANSTTPHCKTGVRRSFRGLNTLLIEIIPYSVLCPSTALFLLSFVSFWFGIFTFNFLHTEDIDFVNGYSYFIIAGLMSLD</sequence>
<reference evidence="2" key="1">
    <citation type="journal article" date="2021" name="IMA Fungus">
        <title>Genomic characterization of three marine fungi, including Emericellopsis atlantica sp. nov. with signatures of a generalist lifestyle and marine biomass degradation.</title>
        <authorList>
            <person name="Hagestad O.C."/>
            <person name="Hou L."/>
            <person name="Andersen J.H."/>
            <person name="Hansen E.H."/>
            <person name="Altermark B."/>
            <person name="Li C."/>
            <person name="Kuhnert E."/>
            <person name="Cox R.J."/>
            <person name="Crous P.W."/>
            <person name="Spatafora J.W."/>
            <person name="Lail K."/>
            <person name="Amirebrahimi M."/>
            <person name="Lipzen A."/>
            <person name="Pangilinan J."/>
            <person name="Andreopoulos W."/>
            <person name="Hayes R.D."/>
            <person name="Ng V."/>
            <person name="Grigoriev I.V."/>
            <person name="Jackson S.A."/>
            <person name="Sutton T.D.S."/>
            <person name="Dobson A.D.W."/>
            <person name="Rama T."/>
        </authorList>
    </citation>
    <scope>NUCLEOTIDE SEQUENCE</scope>
    <source>
        <strain evidence="2">TRa018bII</strain>
    </source>
</reference>
<dbReference type="OrthoDB" id="3546852at2759"/>
<keyword evidence="1" id="KW-1133">Transmembrane helix</keyword>
<protein>
    <submittedName>
        <fullName evidence="2">Uncharacterized protein</fullName>
    </submittedName>
</protein>
<keyword evidence="1" id="KW-0472">Membrane</keyword>
<dbReference type="EMBL" id="MU251427">
    <property type="protein sequence ID" value="KAG9235617.1"/>
    <property type="molecule type" value="Genomic_DNA"/>
</dbReference>
<evidence type="ECO:0000313" key="2">
    <source>
        <dbReference type="EMBL" id="KAG9235617.1"/>
    </source>
</evidence>
<keyword evidence="1" id="KW-0812">Transmembrane</keyword>
<dbReference type="Proteomes" id="UP000824998">
    <property type="component" value="Unassembled WGS sequence"/>
</dbReference>
<name>A0A9P8C6U6_9HELO</name>
<feature type="transmembrane region" description="Helical" evidence="1">
    <location>
        <begin position="87"/>
        <end position="109"/>
    </location>
</feature>
<evidence type="ECO:0000256" key="1">
    <source>
        <dbReference type="SAM" id="Phobius"/>
    </source>
</evidence>
<comment type="caution">
    <text evidence="2">The sequence shown here is derived from an EMBL/GenBank/DDBJ whole genome shotgun (WGS) entry which is preliminary data.</text>
</comment>
<proteinExistence type="predicted"/>
<evidence type="ECO:0000313" key="3">
    <source>
        <dbReference type="Proteomes" id="UP000824998"/>
    </source>
</evidence>
<organism evidence="2 3">
    <name type="scientific">Amylocarpus encephaloides</name>
    <dbReference type="NCBI Taxonomy" id="45428"/>
    <lineage>
        <taxon>Eukaryota</taxon>
        <taxon>Fungi</taxon>
        <taxon>Dikarya</taxon>
        <taxon>Ascomycota</taxon>
        <taxon>Pezizomycotina</taxon>
        <taxon>Leotiomycetes</taxon>
        <taxon>Helotiales</taxon>
        <taxon>Helotiales incertae sedis</taxon>
        <taxon>Amylocarpus</taxon>
    </lineage>
</organism>
<dbReference type="AlphaFoldDB" id="A0A9P8C6U6"/>
<keyword evidence="3" id="KW-1185">Reference proteome</keyword>
<feature type="transmembrane region" description="Helical" evidence="1">
    <location>
        <begin position="21"/>
        <end position="42"/>
    </location>
</feature>
<gene>
    <name evidence="2" type="ORF">BJ875DRAFT_266209</name>
</gene>